<feature type="coiled-coil region" evidence="1">
    <location>
        <begin position="251"/>
        <end position="278"/>
    </location>
</feature>
<dbReference type="InterPro" id="IPR051943">
    <property type="entry name" value="TRAFAC_Dynamin-like_GTPase"/>
</dbReference>
<dbReference type="Pfam" id="PF01926">
    <property type="entry name" value="MMR_HSR1"/>
    <property type="match status" value="1"/>
</dbReference>
<dbReference type="OrthoDB" id="9802035at2"/>
<keyword evidence="5" id="KW-1185">Reference proteome</keyword>
<proteinExistence type="predicted"/>
<accession>A0A399ETV8</accession>
<keyword evidence="2" id="KW-0812">Transmembrane</keyword>
<dbReference type="Proteomes" id="UP000265341">
    <property type="component" value="Unassembled WGS sequence"/>
</dbReference>
<dbReference type="NCBIfam" id="TIGR00231">
    <property type="entry name" value="small_GTP"/>
    <property type="match status" value="1"/>
</dbReference>
<evidence type="ECO:0000256" key="1">
    <source>
        <dbReference type="SAM" id="Coils"/>
    </source>
</evidence>
<dbReference type="RefSeq" id="WP_119277054.1">
    <property type="nucleotide sequence ID" value="NZ_QWLA01000024.1"/>
</dbReference>
<dbReference type="AlphaFoldDB" id="A0A399ETV8"/>
<organism evidence="4 5">
    <name type="scientific">Calidithermus roseus</name>
    <dbReference type="NCBI Taxonomy" id="1644118"/>
    <lineage>
        <taxon>Bacteria</taxon>
        <taxon>Thermotogati</taxon>
        <taxon>Deinococcota</taxon>
        <taxon>Deinococci</taxon>
        <taxon>Thermales</taxon>
        <taxon>Thermaceae</taxon>
        <taxon>Calidithermus</taxon>
    </lineage>
</organism>
<dbReference type="PANTHER" id="PTHR43681">
    <property type="entry name" value="TRANSMEMBRANE GTPASE FZO"/>
    <property type="match status" value="1"/>
</dbReference>
<sequence>MLDAQTQQLAHEVRDLVAQGLESLARTPTDLTPLRQALLDLDGPFLLVVAGEFNSGKSSLLNALLRSDLLEEGVTPTTDRVQLIGYAPEARYEPQSPELAHLYLPNPILEDLRLVDTPGTNAILRHHQVLTERFLPRADLILFVTSADRPYTHSEAEFLQLIRTWGKKIVLVVNKMDMLTQSEREQVLEFVRKGSEQTLGRSVRVFGVSARQARQGERDISGVGELEAYIQQVLKHEAAALKLGSPLGVLIRLLEVAAPELEKQLQGIKKQLATCEDLELLAARHAERTRRDFAGQVALVTQVVEGVRERGEAWLDETVRLGRLFDLVRGSKIKQSFLEEVVRNANLEIERGVMQGLGWLAKRERELLEDALHLLREAPGLSGAQASGEQQAIAGNLEAALNSFEPEREALELKNHIQTALQHTALVEVGAVGLGGLLVLIFQKLLLDLMGIFTGLIVAVLGFSILPRRKEAAKIRLRERLAVLKADLQKAMGEALEAELRKAQEQFTALYRQPCLRLEASRDSLQGQIDRLNALRQKALALREEVAR</sequence>
<feature type="domain" description="G" evidence="3">
    <location>
        <begin position="48"/>
        <end position="175"/>
    </location>
</feature>
<evidence type="ECO:0000259" key="3">
    <source>
        <dbReference type="Pfam" id="PF01926"/>
    </source>
</evidence>
<keyword evidence="2" id="KW-0472">Membrane</keyword>
<dbReference type="Gene3D" id="3.40.50.300">
    <property type="entry name" value="P-loop containing nucleotide triphosphate hydrolases"/>
    <property type="match status" value="1"/>
</dbReference>
<dbReference type="CDD" id="cd09912">
    <property type="entry name" value="DLP_2"/>
    <property type="match status" value="1"/>
</dbReference>
<reference evidence="4 5" key="1">
    <citation type="submission" date="2018-08" db="EMBL/GenBank/DDBJ databases">
        <title>Meiothermus roseus NBRC 110900 genome sequencing project.</title>
        <authorList>
            <person name="Da Costa M.S."/>
            <person name="Albuquerque L."/>
            <person name="Raposo P."/>
            <person name="Froufe H.J.C."/>
            <person name="Barroso C.S."/>
            <person name="Egas C."/>
        </authorList>
    </citation>
    <scope>NUCLEOTIDE SEQUENCE [LARGE SCALE GENOMIC DNA]</scope>
    <source>
        <strain evidence="4 5">NBRC 110900</strain>
    </source>
</reference>
<comment type="caution">
    <text evidence="4">The sequence shown here is derived from an EMBL/GenBank/DDBJ whole genome shotgun (WGS) entry which is preliminary data.</text>
</comment>
<keyword evidence="1" id="KW-0175">Coiled coil</keyword>
<dbReference type="InterPro" id="IPR005225">
    <property type="entry name" value="Small_GTP-bd"/>
</dbReference>
<protein>
    <submittedName>
        <fullName evidence="4">GTPase Der</fullName>
    </submittedName>
</protein>
<dbReference type="SUPFAM" id="SSF52540">
    <property type="entry name" value="P-loop containing nucleoside triphosphate hydrolases"/>
    <property type="match status" value="1"/>
</dbReference>
<evidence type="ECO:0000313" key="5">
    <source>
        <dbReference type="Proteomes" id="UP000265341"/>
    </source>
</evidence>
<name>A0A399ETV8_9DEIN</name>
<feature type="coiled-coil region" evidence="1">
    <location>
        <begin position="474"/>
        <end position="545"/>
    </location>
</feature>
<feature type="transmembrane region" description="Helical" evidence="2">
    <location>
        <begin position="449"/>
        <end position="466"/>
    </location>
</feature>
<dbReference type="GO" id="GO:0005525">
    <property type="term" value="F:GTP binding"/>
    <property type="evidence" value="ECO:0007669"/>
    <property type="project" value="InterPro"/>
</dbReference>
<dbReference type="InterPro" id="IPR006073">
    <property type="entry name" value="GTP-bd"/>
</dbReference>
<keyword evidence="2" id="KW-1133">Transmembrane helix</keyword>
<dbReference type="InterPro" id="IPR027417">
    <property type="entry name" value="P-loop_NTPase"/>
</dbReference>
<gene>
    <name evidence="4" type="primary">der_1</name>
    <name evidence="4" type="ORF">Mrose_01517</name>
</gene>
<evidence type="ECO:0000256" key="2">
    <source>
        <dbReference type="SAM" id="Phobius"/>
    </source>
</evidence>
<dbReference type="EMBL" id="QWLA01000024">
    <property type="protein sequence ID" value="RIH86936.1"/>
    <property type="molecule type" value="Genomic_DNA"/>
</dbReference>
<evidence type="ECO:0000313" key="4">
    <source>
        <dbReference type="EMBL" id="RIH86936.1"/>
    </source>
</evidence>
<dbReference type="PANTHER" id="PTHR43681:SF1">
    <property type="entry name" value="SARCALUMENIN"/>
    <property type="match status" value="1"/>
</dbReference>